<dbReference type="InterPro" id="IPR029068">
    <property type="entry name" value="Glyas_Bleomycin-R_OHBP_Dase"/>
</dbReference>
<reference evidence="1 2" key="1">
    <citation type="submission" date="2024-08" db="EMBL/GenBank/DDBJ databases">
        <title>Clostridium lapicellarii sp. nov., and Clostridium renhuaiense sp. nov., two species isolated from the mud in a fermentation cellar used for producing sauce-flavour Chinese liquors.</title>
        <authorList>
            <person name="Yang F."/>
            <person name="Wang H."/>
            <person name="Chen L.Q."/>
            <person name="Zhou N."/>
            <person name="Lu J.J."/>
            <person name="Pu X.X."/>
            <person name="Wan B."/>
            <person name="Wang L."/>
            <person name="Liu S.J."/>
        </authorList>
    </citation>
    <scope>NUCLEOTIDE SEQUENCE [LARGE SCALE GENOMIC DNA]</scope>
    <source>
        <strain evidence="1 2">MT-5</strain>
    </source>
</reference>
<proteinExistence type="predicted"/>
<dbReference type="SUPFAM" id="SSF54593">
    <property type="entry name" value="Glyoxalase/Bleomycin resistance protein/Dihydroxybiphenyl dioxygenase"/>
    <property type="match status" value="1"/>
</dbReference>
<dbReference type="Proteomes" id="UP001564657">
    <property type="component" value="Unassembled WGS sequence"/>
</dbReference>
<keyword evidence="2" id="KW-1185">Reference proteome</keyword>
<dbReference type="RefSeq" id="WP_369705647.1">
    <property type="nucleotide sequence ID" value="NZ_JBGEWD010000024.1"/>
</dbReference>
<organism evidence="1 2">
    <name type="scientific">Clostridium moutaii</name>
    <dbReference type="NCBI Taxonomy" id="3240932"/>
    <lineage>
        <taxon>Bacteria</taxon>
        <taxon>Bacillati</taxon>
        <taxon>Bacillota</taxon>
        <taxon>Clostridia</taxon>
        <taxon>Eubacteriales</taxon>
        <taxon>Clostridiaceae</taxon>
        <taxon>Clostridium</taxon>
    </lineage>
</organism>
<sequence>MLDENPKFGLKAPDTDKPNTIWFNISVLDIKETFSKAINAGRTEVQSVTEMPDYGVPNATFSDAFGYLWMAASNTQRSES</sequence>
<comment type="caution">
    <text evidence="1">The sequence shown here is derived from an EMBL/GenBank/DDBJ whole genome shotgun (WGS) entry which is preliminary data.</text>
</comment>
<protein>
    <recommendedName>
        <fullName evidence="3">VOC domain-containing protein</fullName>
    </recommendedName>
</protein>
<accession>A0ABV4BSJ2</accession>
<gene>
    <name evidence="1" type="ORF">AB8U03_16425</name>
</gene>
<evidence type="ECO:0000313" key="2">
    <source>
        <dbReference type="Proteomes" id="UP001564657"/>
    </source>
</evidence>
<evidence type="ECO:0008006" key="3">
    <source>
        <dbReference type="Google" id="ProtNLM"/>
    </source>
</evidence>
<name>A0ABV4BSJ2_9CLOT</name>
<evidence type="ECO:0000313" key="1">
    <source>
        <dbReference type="EMBL" id="MEY8001754.1"/>
    </source>
</evidence>
<dbReference type="EMBL" id="JBGEWD010000024">
    <property type="protein sequence ID" value="MEY8001754.1"/>
    <property type="molecule type" value="Genomic_DNA"/>
</dbReference>
<dbReference type="Gene3D" id="3.10.180.10">
    <property type="entry name" value="2,3-Dihydroxybiphenyl 1,2-Dioxygenase, domain 1"/>
    <property type="match status" value="1"/>
</dbReference>